<dbReference type="Proteomes" id="UP001156690">
    <property type="component" value="Unassembled WGS sequence"/>
</dbReference>
<dbReference type="InterPro" id="IPR036457">
    <property type="entry name" value="PPM-type-like_dom_sf"/>
</dbReference>
<evidence type="ECO:0000313" key="1">
    <source>
        <dbReference type="EMBL" id="GLQ75939.1"/>
    </source>
</evidence>
<sequence>MNISAFSRSKYRNNQTSGDDAMLIIPGNVIAILDGATDPYMMQESSGRYASHSVGEICAGLFSDKRMMESSSGSILRAISSRFAQQLTRKSFIYGPSTTLSMAIFIDQHVRIIGIGDSGIRVNGTDVYCYHKPVDSIATTARVAIYQSLKKAVTELDALEQLTREMSFHGLERGLKCQFISKHDVDTILAEVLDQHSQVAGSEDIEQFVLKGIVSQKAYANREGHALGFSTLNGSVPLMDDVIDTTISLDDVNTLEFFTDGYLTIPHGTKIQDWEKEHSRIEELDFAKVSSCKNLKGSTTTEFFDDRSVISVEMPIR</sequence>
<dbReference type="EMBL" id="BSNX01000075">
    <property type="protein sequence ID" value="GLQ75939.1"/>
    <property type="molecule type" value="Genomic_DNA"/>
</dbReference>
<protein>
    <recommendedName>
        <fullName evidence="3">PPM-type phosphatase domain-containing protein</fullName>
    </recommendedName>
</protein>
<accession>A0AAV5NZK4</accession>
<gene>
    <name evidence="1" type="ORF">GCM10007932_53020</name>
</gene>
<dbReference type="AlphaFoldDB" id="A0AAV5NZK4"/>
<dbReference type="Gene3D" id="3.60.40.10">
    <property type="entry name" value="PPM-type phosphatase domain"/>
    <property type="match status" value="1"/>
</dbReference>
<name>A0AAV5NZK4_9VIBR</name>
<reference evidence="2" key="1">
    <citation type="journal article" date="2019" name="Int. J. Syst. Evol. Microbiol.">
        <title>The Global Catalogue of Microorganisms (GCM) 10K type strain sequencing project: providing services to taxonomists for standard genome sequencing and annotation.</title>
        <authorList>
            <consortium name="The Broad Institute Genomics Platform"/>
            <consortium name="The Broad Institute Genome Sequencing Center for Infectious Disease"/>
            <person name="Wu L."/>
            <person name="Ma J."/>
        </authorList>
    </citation>
    <scope>NUCLEOTIDE SEQUENCE [LARGE SCALE GENOMIC DNA]</scope>
    <source>
        <strain evidence="2">NBRC 15640</strain>
    </source>
</reference>
<organism evidence="1 2">
    <name type="scientific">Vibrio penaeicida</name>
    <dbReference type="NCBI Taxonomy" id="104609"/>
    <lineage>
        <taxon>Bacteria</taxon>
        <taxon>Pseudomonadati</taxon>
        <taxon>Pseudomonadota</taxon>
        <taxon>Gammaproteobacteria</taxon>
        <taxon>Vibrionales</taxon>
        <taxon>Vibrionaceae</taxon>
        <taxon>Vibrio</taxon>
    </lineage>
</organism>
<dbReference type="SUPFAM" id="SSF81606">
    <property type="entry name" value="PP2C-like"/>
    <property type="match status" value="1"/>
</dbReference>
<evidence type="ECO:0008006" key="3">
    <source>
        <dbReference type="Google" id="ProtNLM"/>
    </source>
</evidence>
<keyword evidence="2" id="KW-1185">Reference proteome</keyword>
<proteinExistence type="predicted"/>
<evidence type="ECO:0000313" key="2">
    <source>
        <dbReference type="Proteomes" id="UP001156690"/>
    </source>
</evidence>
<comment type="caution">
    <text evidence="1">The sequence shown here is derived from an EMBL/GenBank/DDBJ whole genome shotgun (WGS) entry which is preliminary data.</text>
</comment>